<sequence length="640" mass="72075">MGTGDSGLRLPTTNQSQGISLSSAEYAHSFDDSDESRSDGHVNWSPGDGVCPTTAQFNHCCQSKIDDWKNAASTYLADTKTFHDYLTAFLGLLEDVPQFYCNPPEAVNVSGRPGSFLVLQSSLEVKTTEASNCDQSQKSIDYLQCLGSPAPVTYRTKAETQPEATIPVYAKSFCSGYFTTIVLAWSYIISCRWVEILQQADEDSQILHERGMQIKDAFWDIVTQGRWVARVKTRKGVYYSPWMLRREGTINKGLCRDDWKLVTSNSFLAFETLRSFCVLGGMEEEFLTGLTSVLIMTSRHVPPPRFAPPMVISTAPMRSLPRPKNMILLEMFRSIDKCMSLSSTQDAMDSLLCSAFFDPCVPCNLMGAASLGVRKALSIADEIDNRQLLSAITNKRPHLSLLWAAAVCNDQVTPFLNMALRSLPPICLVAAFWTNTAQSFLQITYRVMDSNSSMIPRADEFKTSYFCRPNLSVPWSPAPPFGTTPVRNLSLEVRAHLAHVHRPISWRIYWNLDSGGRVPSSEQHQLRLIEAHGICHSCSPSHTNELPYPERDIADEQSGVATSRLFNWHRSYDDGIWLDDGEGDIEFVRRLQVHPWIIDQFDSQEDEPVEKPKHHELCVDRILRWKSEVEEYKQAGVDTP</sequence>
<dbReference type="AlphaFoldDB" id="A0A5N6XNC2"/>
<organism evidence="1">
    <name type="scientific">Aspergillus arachidicola</name>
    <dbReference type="NCBI Taxonomy" id="656916"/>
    <lineage>
        <taxon>Eukaryota</taxon>
        <taxon>Fungi</taxon>
        <taxon>Dikarya</taxon>
        <taxon>Ascomycota</taxon>
        <taxon>Pezizomycotina</taxon>
        <taxon>Eurotiomycetes</taxon>
        <taxon>Eurotiomycetidae</taxon>
        <taxon>Eurotiales</taxon>
        <taxon>Aspergillaceae</taxon>
        <taxon>Aspergillus</taxon>
        <taxon>Aspergillus subgen. Circumdati</taxon>
    </lineage>
</organism>
<reference evidence="1" key="1">
    <citation type="submission" date="2019-04" db="EMBL/GenBank/DDBJ databases">
        <title>Friends and foes A comparative genomics study of 23 Aspergillus species from section Flavi.</title>
        <authorList>
            <consortium name="DOE Joint Genome Institute"/>
            <person name="Kjaerbolling I."/>
            <person name="Vesth T."/>
            <person name="Frisvad J.C."/>
            <person name="Nybo J.L."/>
            <person name="Theobald S."/>
            <person name="Kildgaard S."/>
            <person name="Isbrandt T."/>
            <person name="Kuo A."/>
            <person name="Sato A."/>
            <person name="Lyhne E.K."/>
            <person name="Kogle M.E."/>
            <person name="Wiebenga A."/>
            <person name="Kun R.S."/>
            <person name="Lubbers R.J."/>
            <person name="Makela M.R."/>
            <person name="Barry K."/>
            <person name="Chovatia M."/>
            <person name="Clum A."/>
            <person name="Daum C."/>
            <person name="Haridas S."/>
            <person name="He G."/>
            <person name="LaButti K."/>
            <person name="Lipzen A."/>
            <person name="Mondo S."/>
            <person name="Riley R."/>
            <person name="Salamov A."/>
            <person name="Simmons B.A."/>
            <person name="Magnuson J.K."/>
            <person name="Henrissat B."/>
            <person name="Mortensen U.H."/>
            <person name="Larsen T.O."/>
            <person name="Devries R.P."/>
            <person name="Grigoriev I.V."/>
            <person name="Machida M."/>
            <person name="Baker S.E."/>
            <person name="Andersen M.R."/>
        </authorList>
    </citation>
    <scope>NUCLEOTIDE SEQUENCE</scope>
    <source>
        <strain evidence="1">CBS 117612</strain>
    </source>
</reference>
<evidence type="ECO:0000313" key="1">
    <source>
        <dbReference type="EMBL" id="KAE8334368.1"/>
    </source>
</evidence>
<proteinExistence type="predicted"/>
<gene>
    <name evidence="1" type="ORF">BDV24DRAFT_172716</name>
</gene>
<accession>A0A5N6XNC2</accession>
<name>A0A5N6XNC2_9EURO</name>
<protein>
    <submittedName>
        <fullName evidence="1">Uncharacterized protein</fullName>
    </submittedName>
</protein>
<dbReference type="EMBL" id="ML737289">
    <property type="protein sequence ID" value="KAE8334368.1"/>
    <property type="molecule type" value="Genomic_DNA"/>
</dbReference>
<dbReference type="Proteomes" id="UP000325558">
    <property type="component" value="Unassembled WGS sequence"/>
</dbReference>
<dbReference type="OrthoDB" id="3549294at2759"/>